<proteinExistence type="predicted"/>
<evidence type="ECO:0000313" key="1">
    <source>
        <dbReference type="EMBL" id="MBX43182.1"/>
    </source>
</evidence>
<organism evidence="1">
    <name type="scientific">Rhizophora mucronata</name>
    <name type="common">Asiatic mangrove</name>
    <dbReference type="NCBI Taxonomy" id="61149"/>
    <lineage>
        <taxon>Eukaryota</taxon>
        <taxon>Viridiplantae</taxon>
        <taxon>Streptophyta</taxon>
        <taxon>Embryophyta</taxon>
        <taxon>Tracheophyta</taxon>
        <taxon>Spermatophyta</taxon>
        <taxon>Magnoliopsida</taxon>
        <taxon>eudicotyledons</taxon>
        <taxon>Gunneridae</taxon>
        <taxon>Pentapetalae</taxon>
        <taxon>rosids</taxon>
        <taxon>fabids</taxon>
        <taxon>Malpighiales</taxon>
        <taxon>Rhizophoraceae</taxon>
        <taxon>Rhizophora</taxon>
    </lineage>
</organism>
<reference evidence="1" key="1">
    <citation type="submission" date="2018-02" db="EMBL/GenBank/DDBJ databases">
        <title>Rhizophora mucronata_Transcriptome.</title>
        <authorList>
            <person name="Meera S.P."/>
            <person name="Sreeshan A."/>
            <person name="Augustine A."/>
        </authorList>
    </citation>
    <scope>NUCLEOTIDE SEQUENCE</scope>
    <source>
        <tissue evidence="1">Leaf</tissue>
    </source>
</reference>
<protein>
    <submittedName>
        <fullName evidence="1">Uncharacterized protein</fullName>
    </submittedName>
</protein>
<name>A0A2P2NL20_RHIMU</name>
<accession>A0A2P2NL20</accession>
<dbReference type="EMBL" id="GGEC01062698">
    <property type="protein sequence ID" value="MBX43182.1"/>
    <property type="molecule type" value="Transcribed_RNA"/>
</dbReference>
<dbReference type="AlphaFoldDB" id="A0A2P2NL20"/>
<sequence length="33" mass="4076">MRHRPFYLFFSSFSGVRILSNQNQPLKIWNIMF</sequence>